<keyword evidence="2" id="KW-1185">Reference proteome</keyword>
<evidence type="ECO:0000313" key="2">
    <source>
        <dbReference type="Proteomes" id="UP001066276"/>
    </source>
</evidence>
<comment type="caution">
    <text evidence="1">The sequence shown here is derived from an EMBL/GenBank/DDBJ whole genome shotgun (WGS) entry which is preliminary data.</text>
</comment>
<dbReference type="Proteomes" id="UP001066276">
    <property type="component" value="Chromosome 5"/>
</dbReference>
<protein>
    <submittedName>
        <fullName evidence="1">Uncharacterized protein</fullName>
    </submittedName>
</protein>
<name>A0AAV7S549_PLEWA</name>
<organism evidence="1 2">
    <name type="scientific">Pleurodeles waltl</name>
    <name type="common">Iberian ribbed newt</name>
    <dbReference type="NCBI Taxonomy" id="8319"/>
    <lineage>
        <taxon>Eukaryota</taxon>
        <taxon>Metazoa</taxon>
        <taxon>Chordata</taxon>
        <taxon>Craniata</taxon>
        <taxon>Vertebrata</taxon>
        <taxon>Euteleostomi</taxon>
        <taxon>Amphibia</taxon>
        <taxon>Batrachia</taxon>
        <taxon>Caudata</taxon>
        <taxon>Salamandroidea</taxon>
        <taxon>Salamandridae</taxon>
        <taxon>Pleurodelinae</taxon>
        <taxon>Pleurodeles</taxon>
    </lineage>
</organism>
<dbReference type="EMBL" id="JANPWB010000009">
    <property type="protein sequence ID" value="KAJ1158659.1"/>
    <property type="molecule type" value="Genomic_DNA"/>
</dbReference>
<proteinExistence type="predicted"/>
<reference evidence="1" key="1">
    <citation type="journal article" date="2022" name="bioRxiv">
        <title>Sequencing and chromosome-scale assembly of the giantPleurodeles waltlgenome.</title>
        <authorList>
            <person name="Brown T."/>
            <person name="Elewa A."/>
            <person name="Iarovenko S."/>
            <person name="Subramanian E."/>
            <person name="Araus A.J."/>
            <person name="Petzold A."/>
            <person name="Susuki M."/>
            <person name="Suzuki K.-i.T."/>
            <person name="Hayashi T."/>
            <person name="Toyoda A."/>
            <person name="Oliveira C."/>
            <person name="Osipova E."/>
            <person name="Leigh N.D."/>
            <person name="Simon A."/>
            <person name="Yun M.H."/>
        </authorList>
    </citation>
    <scope>NUCLEOTIDE SEQUENCE</scope>
    <source>
        <strain evidence="1">20211129_DDA</strain>
        <tissue evidence="1">Liver</tissue>
    </source>
</reference>
<evidence type="ECO:0000313" key="1">
    <source>
        <dbReference type="EMBL" id="KAJ1158659.1"/>
    </source>
</evidence>
<sequence>MPRGGRQGASTLLQSVPQSRVLVVVEGERSNGPMDAESMALQRGRSRQVKIRLNRRSVDDMAYFKDKEFIVQ</sequence>
<dbReference type="AlphaFoldDB" id="A0AAV7S549"/>
<gene>
    <name evidence="1" type="ORF">NDU88_011347</name>
</gene>
<accession>A0AAV7S549</accession>